<dbReference type="Proteomes" id="UP000077552">
    <property type="component" value="Unassembled WGS sequence"/>
</dbReference>
<keyword evidence="1" id="KW-0732">Signal</keyword>
<dbReference type="RefSeq" id="WP_068762263.1">
    <property type="nucleotide sequence ID" value="NZ_LXIE01000023.1"/>
</dbReference>
<evidence type="ECO:0000313" key="2">
    <source>
        <dbReference type="EMBL" id="OAD91174.1"/>
    </source>
</evidence>
<feature type="chain" id="PRO_5008392130" evidence="1">
    <location>
        <begin position="20"/>
        <end position="258"/>
    </location>
</feature>
<sequence>MKLKFLSILFIMACSFAFAQDKVKYTDEERDMLKAYYFNEGFNQPATKKVSTVIMKDGSEHKGYCKGVVTKKGQIAQIVFKDSVTDNKETYDASQIAEAYLYASGMEKFGKMSQKIGNYGMGRRNSAKKLTSNDQIYFINQKVSLKNKKDEQEFLMQLINPDFSNIISVYHDPFAKESKGYSFGGAPAIGGGVVKSYYVQKGDKIIWLPKSDFEENYEFLFGDNAEFMAKYPYKSINWDWLSALVLEYTKMSTPKDQE</sequence>
<reference evidence="2 3" key="1">
    <citation type="submission" date="2016-05" db="EMBL/GenBank/DDBJ databases">
        <title>Genome sequencing of Vitellibacter soesokkakensis RSSK-12.</title>
        <authorList>
            <person name="Thevarajoo S."/>
            <person name="Selvaratnam C."/>
            <person name="Goh K.M."/>
            <person name="Chan K.-G."/>
            <person name="Chong C.S."/>
        </authorList>
    </citation>
    <scope>NUCLEOTIDE SEQUENCE [LARGE SCALE GENOMIC DNA]</scope>
    <source>
        <strain evidence="2 3">RSSK-12</strain>
    </source>
</reference>
<dbReference type="EMBL" id="LXIE01000023">
    <property type="protein sequence ID" value="OAD91174.1"/>
    <property type="molecule type" value="Genomic_DNA"/>
</dbReference>
<evidence type="ECO:0000313" key="3">
    <source>
        <dbReference type="Proteomes" id="UP000077552"/>
    </source>
</evidence>
<feature type="signal peptide" evidence="1">
    <location>
        <begin position="1"/>
        <end position="19"/>
    </location>
</feature>
<protein>
    <submittedName>
        <fullName evidence="2">Uncharacterized protein</fullName>
    </submittedName>
</protein>
<evidence type="ECO:0000256" key="1">
    <source>
        <dbReference type="SAM" id="SignalP"/>
    </source>
</evidence>
<name>A0A1A9LDY1_9FLAO</name>
<comment type="caution">
    <text evidence="2">The sequence shown here is derived from an EMBL/GenBank/DDBJ whole genome shotgun (WGS) entry which is preliminary data.</text>
</comment>
<proteinExistence type="predicted"/>
<dbReference type="OrthoDB" id="821652at2"/>
<dbReference type="AlphaFoldDB" id="A0A1A9LDY1"/>
<accession>A0A1A9LDY1</accession>
<organism evidence="2 3">
    <name type="scientific">Aequorivita soesokkakensis</name>
    <dbReference type="NCBI Taxonomy" id="1385699"/>
    <lineage>
        <taxon>Bacteria</taxon>
        <taxon>Pseudomonadati</taxon>
        <taxon>Bacteroidota</taxon>
        <taxon>Flavobacteriia</taxon>
        <taxon>Flavobacteriales</taxon>
        <taxon>Flavobacteriaceae</taxon>
        <taxon>Aequorivita</taxon>
    </lineage>
</organism>
<keyword evidence="3" id="KW-1185">Reference proteome</keyword>
<gene>
    <name evidence="2" type="ORF">A7A78_05010</name>
</gene>